<gene>
    <name evidence="1" type="ORF">SAMN02745229_02419</name>
</gene>
<dbReference type="GeneID" id="89510780"/>
<dbReference type="OrthoDB" id="9774673at2"/>
<evidence type="ECO:0008006" key="3">
    <source>
        <dbReference type="Google" id="ProtNLM"/>
    </source>
</evidence>
<protein>
    <recommendedName>
        <fullName evidence="3">Antitoxin VbhA domain-containing protein</fullName>
    </recommendedName>
</protein>
<dbReference type="Proteomes" id="UP000184278">
    <property type="component" value="Unassembled WGS sequence"/>
</dbReference>
<reference evidence="2" key="1">
    <citation type="submission" date="2016-11" db="EMBL/GenBank/DDBJ databases">
        <authorList>
            <person name="Varghese N."/>
            <person name="Submissions S."/>
        </authorList>
    </citation>
    <scope>NUCLEOTIDE SEQUENCE [LARGE SCALE GENOMIC DNA]</scope>
    <source>
        <strain evidence="2">DSM 3071</strain>
    </source>
</reference>
<evidence type="ECO:0000313" key="1">
    <source>
        <dbReference type="EMBL" id="SHI25240.1"/>
    </source>
</evidence>
<accession>A0A1M5ZLY3</accession>
<evidence type="ECO:0000313" key="2">
    <source>
        <dbReference type="Proteomes" id="UP000184278"/>
    </source>
</evidence>
<name>A0A1M5ZLY3_BUTFI</name>
<dbReference type="RefSeq" id="WP_073388097.1">
    <property type="nucleotide sequence ID" value="NZ_FQXK01000020.1"/>
</dbReference>
<sequence>MRNDMFQNKELTTSQIDMIRQTKATLSIENLKIGKVGIEAMGSMLKGDISIQDYQKMIKENYKATILKIYLKIDLN</sequence>
<dbReference type="EMBL" id="FQXK01000020">
    <property type="protein sequence ID" value="SHI25240.1"/>
    <property type="molecule type" value="Genomic_DNA"/>
</dbReference>
<proteinExistence type="predicted"/>
<dbReference type="AlphaFoldDB" id="A0A1M5ZLY3"/>
<organism evidence="1 2">
    <name type="scientific">Butyrivibrio fibrisolvens DSM 3071</name>
    <dbReference type="NCBI Taxonomy" id="1121131"/>
    <lineage>
        <taxon>Bacteria</taxon>
        <taxon>Bacillati</taxon>
        <taxon>Bacillota</taxon>
        <taxon>Clostridia</taxon>
        <taxon>Lachnospirales</taxon>
        <taxon>Lachnospiraceae</taxon>
        <taxon>Butyrivibrio</taxon>
    </lineage>
</organism>
<keyword evidence="2" id="KW-1185">Reference proteome</keyword>